<gene>
    <name evidence="1" type="ORF">GCM10020369_77680</name>
</gene>
<evidence type="ECO:0000313" key="2">
    <source>
        <dbReference type="Proteomes" id="UP001501676"/>
    </source>
</evidence>
<name>A0ABP6TBQ6_9ACTN</name>
<organism evidence="1 2">
    <name type="scientific">Cryptosporangium minutisporangium</name>
    <dbReference type="NCBI Taxonomy" id="113569"/>
    <lineage>
        <taxon>Bacteria</taxon>
        <taxon>Bacillati</taxon>
        <taxon>Actinomycetota</taxon>
        <taxon>Actinomycetes</taxon>
        <taxon>Cryptosporangiales</taxon>
        <taxon>Cryptosporangiaceae</taxon>
        <taxon>Cryptosporangium</taxon>
    </lineage>
</organism>
<accession>A0ABP6TBQ6</accession>
<sequence length="128" mass="14145">MGGVDQLWDALVDQHMDTIWGLATTAGLECTEAAVVSQLTWLRMAERWPTVRALAHVKDPALHPVEQPTAQVDEWILHTARSEVDAWVREERRRRREAAFADGGVVRMAPGFQPAAGYQSADAGGQAR</sequence>
<proteinExistence type="predicted"/>
<dbReference type="Proteomes" id="UP001501676">
    <property type="component" value="Unassembled WGS sequence"/>
</dbReference>
<reference evidence="2" key="1">
    <citation type="journal article" date="2019" name="Int. J. Syst. Evol. Microbiol.">
        <title>The Global Catalogue of Microorganisms (GCM) 10K type strain sequencing project: providing services to taxonomists for standard genome sequencing and annotation.</title>
        <authorList>
            <consortium name="The Broad Institute Genomics Platform"/>
            <consortium name="The Broad Institute Genome Sequencing Center for Infectious Disease"/>
            <person name="Wu L."/>
            <person name="Ma J."/>
        </authorList>
    </citation>
    <scope>NUCLEOTIDE SEQUENCE [LARGE SCALE GENOMIC DNA]</scope>
    <source>
        <strain evidence="2">JCM 9458</strain>
    </source>
</reference>
<protein>
    <submittedName>
        <fullName evidence="1">Uncharacterized protein</fullName>
    </submittedName>
</protein>
<comment type="caution">
    <text evidence="1">The sequence shown here is derived from an EMBL/GenBank/DDBJ whole genome shotgun (WGS) entry which is preliminary data.</text>
</comment>
<keyword evidence="2" id="KW-1185">Reference proteome</keyword>
<evidence type="ECO:0000313" key="1">
    <source>
        <dbReference type="EMBL" id="GAA3397449.1"/>
    </source>
</evidence>
<dbReference type="EMBL" id="BAAAYN010000066">
    <property type="protein sequence ID" value="GAA3397449.1"/>
    <property type="molecule type" value="Genomic_DNA"/>
</dbReference>